<dbReference type="GO" id="GO:0016787">
    <property type="term" value="F:hydrolase activity"/>
    <property type="evidence" value="ECO:0007669"/>
    <property type="project" value="UniProtKB-KW"/>
</dbReference>
<feature type="region of interest" description="Disordered" evidence="1">
    <location>
        <begin position="316"/>
        <end position="366"/>
    </location>
</feature>
<dbReference type="SUPFAM" id="SSF56801">
    <property type="entry name" value="Acetyl-CoA synthetase-like"/>
    <property type="match status" value="1"/>
</dbReference>
<dbReference type="PANTHER" id="PTHR43767:SF1">
    <property type="entry name" value="NONRIBOSOMAL PEPTIDE SYNTHASE PES1 (EUROFUNG)-RELATED"/>
    <property type="match status" value="1"/>
</dbReference>
<evidence type="ECO:0000313" key="4">
    <source>
        <dbReference type="EMBL" id="QDB79719.1"/>
    </source>
</evidence>
<keyword evidence="4" id="KW-0378">Hydrolase</keyword>
<dbReference type="InterPro" id="IPR000873">
    <property type="entry name" value="AMP-dep_synth/lig_dom"/>
</dbReference>
<name>A0ABX5VMI9_9MICO</name>
<evidence type="ECO:0000259" key="3">
    <source>
        <dbReference type="Pfam" id="PF00561"/>
    </source>
</evidence>
<dbReference type="Gene3D" id="3.40.50.1820">
    <property type="entry name" value="alpha/beta hydrolase"/>
    <property type="match status" value="1"/>
</dbReference>
<dbReference type="InterPro" id="IPR000639">
    <property type="entry name" value="Epox_hydrolase-like"/>
</dbReference>
<dbReference type="InterPro" id="IPR029058">
    <property type="entry name" value="AB_hydrolase_fold"/>
</dbReference>
<dbReference type="EMBL" id="CP040899">
    <property type="protein sequence ID" value="QDB79719.1"/>
    <property type="molecule type" value="Genomic_DNA"/>
</dbReference>
<gene>
    <name evidence="4" type="ORF">FE251_10285</name>
</gene>
<accession>A0ABX5VMI9</accession>
<organism evidence="4 5">
    <name type="scientific">Georgenia wutianyii</name>
    <dbReference type="NCBI Taxonomy" id="2585135"/>
    <lineage>
        <taxon>Bacteria</taxon>
        <taxon>Bacillati</taxon>
        <taxon>Actinomycetota</taxon>
        <taxon>Actinomycetes</taxon>
        <taxon>Micrococcales</taxon>
        <taxon>Bogoriellaceae</taxon>
        <taxon>Georgenia</taxon>
    </lineage>
</organism>
<dbReference type="SUPFAM" id="SSF53474">
    <property type="entry name" value="alpha/beta-Hydrolases"/>
    <property type="match status" value="1"/>
</dbReference>
<dbReference type="InterPro" id="IPR020845">
    <property type="entry name" value="AMP-binding_CS"/>
</dbReference>
<feature type="compositionally biased region" description="Basic and acidic residues" evidence="1">
    <location>
        <begin position="350"/>
        <end position="363"/>
    </location>
</feature>
<dbReference type="PANTHER" id="PTHR43767">
    <property type="entry name" value="LONG-CHAIN-FATTY-ACID--COA LIGASE"/>
    <property type="match status" value="1"/>
</dbReference>
<dbReference type="InterPro" id="IPR000073">
    <property type="entry name" value="AB_hydrolase_1"/>
</dbReference>
<dbReference type="PROSITE" id="PS00455">
    <property type="entry name" value="AMP_BINDING"/>
    <property type="match status" value="1"/>
</dbReference>
<keyword evidence="5" id="KW-1185">Reference proteome</keyword>
<feature type="compositionally biased region" description="Polar residues" evidence="1">
    <location>
        <begin position="317"/>
        <end position="334"/>
    </location>
</feature>
<evidence type="ECO:0000313" key="5">
    <source>
        <dbReference type="Proteomes" id="UP000313948"/>
    </source>
</evidence>
<evidence type="ECO:0000256" key="1">
    <source>
        <dbReference type="SAM" id="MobiDB-lite"/>
    </source>
</evidence>
<dbReference type="PRINTS" id="PR00111">
    <property type="entry name" value="ABHYDROLASE"/>
</dbReference>
<dbReference type="Gene3D" id="3.40.50.12780">
    <property type="entry name" value="N-terminal domain of ligase-like"/>
    <property type="match status" value="1"/>
</dbReference>
<reference evidence="4 5" key="1">
    <citation type="submission" date="2019-05" db="EMBL/GenBank/DDBJ databases">
        <title>Georgenia *** sp. nov., and Georgenia *** sp. nov., isolated from the intestinal contents of plateau pika (Ochotona curzoniae) in the Qinghai-Tibet plateau of China.</title>
        <authorList>
            <person name="Tian Z."/>
        </authorList>
    </citation>
    <scope>NUCLEOTIDE SEQUENCE [LARGE SCALE GENOMIC DNA]</scope>
    <source>
        <strain evidence="4 5">Z294</strain>
    </source>
</reference>
<dbReference type="Pfam" id="PF00561">
    <property type="entry name" value="Abhydrolase_1"/>
    <property type="match status" value="1"/>
</dbReference>
<dbReference type="Proteomes" id="UP000313948">
    <property type="component" value="Chromosome"/>
</dbReference>
<dbReference type="Gene3D" id="3.30.300.30">
    <property type="match status" value="1"/>
</dbReference>
<protein>
    <submittedName>
        <fullName evidence="4">Alpha/beta fold hydrolase</fullName>
    </submittedName>
</protein>
<dbReference type="InterPro" id="IPR045851">
    <property type="entry name" value="AMP-bd_C_sf"/>
</dbReference>
<evidence type="ECO:0000259" key="2">
    <source>
        <dbReference type="Pfam" id="PF00501"/>
    </source>
</evidence>
<dbReference type="Pfam" id="PF00501">
    <property type="entry name" value="AMP-binding"/>
    <property type="match status" value="1"/>
</dbReference>
<dbReference type="InterPro" id="IPR050237">
    <property type="entry name" value="ATP-dep_AMP-bd_enzyme"/>
</dbReference>
<dbReference type="PRINTS" id="PR00412">
    <property type="entry name" value="EPOXHYDRLASE"/>
</dbReference>
<proteinExistence type="predicted"/>
<dbReference type="InterPro" id="IPR042099">
    <property type="entry name" value="ANL_N_sf"/>
</dbReference>
<feature type="domain" description="AMP-dependent synthetase/ligase" evidence="2">
    <location>
        <begin position="386"/>
        <end position="772"/>
    </location>
</feature>
<feature type="domain" description="AB hydrolase-1" evidence="3">
    <location>
        <begin position="60"/>
        <end position="297"/>
    </location>
</feature>
<sequence length="932" mass="97086">MHGGGVGPQHGDARARVVSLPGLEARWRRHVTVPGTGEDPPVTWHLLDNEPDLTGPPRGTLLAVHGNPTWSYLWRALLPAAAAQGWRVVAVDQLGMGYSERDGRLRRLGDRIADLGALTDTLGLTGPVVTVGHDWGGVVSLGWAVEHPELLAGVVVTNTAVHHDDSSHIPVLLRLAGHPTVHGWATSGTRTFLRATLALASPPLEPEVRAAYLAPYDEDRQAVADFVADIPAGPDHPSRPALDAVADGVARLTVPALVLWGPRDPVFQGRYLEDLLRRLPHADVHRFEGAGHLLTEDADVAGTVVAWLDSRFPRETPLSSETPLSAQGVATTSRGDSRVVRDSGLSPDSRVVRDSGLSRDRRGVRASGVLEDDRPRSLTAVLEDRREDDSPAVVALHPGSTETVTWRELATRVRHLALALHDSGVRPGQRVSLLITPGVDLTTALFACLRLGAVAVVADQGLGLRGMSRAIRGAGPDVVIGIERGLVGARIMAWPGRRIAATELPAPAARALGVSDTLPRLLARGAGLERAGIALPPEPDLDDDAAILFTSGSTGPAKGVRYSHRGLCGMRDTLAATYGLGPGTPFVAGFAPFALLGTALGSLAVVPDMDVTAPATLTASALADAVRAGGAAAVFTSPSALRNVLATAADLTAEQREALAGVSLFLSAGAPIPPELLARVAEVMPDADARTPYGMTEVLPVTDIGLAEIRDALADVGTVPGAGGGTCVGRPVPGTEVSIVPLDDGAATGEPTTAPGVTGEVLVAAPHLKRTYDRLWATQRASADHAGRHRTGDVGHLDARGRLWVEGRLAHVVTAPGGVITPVAVEHAAERVPGVRRAAAVGVGPAGTQQLVVVLETDPSVDRRSGSAPSLATPGLTRAVRRAVGADVGVPVSAVLRVPELPTDVRHNAKIERGRIARWAEQALAGGRMGRP</sequence>